<evidence type="ECO:0000313" key="3">
    <source>
        <dbReference type="EMBL" id="CAB4194635.1"/>
    </source>
</evidence>
<dbReference type="EMBL" id="LR797216">
    <property type="protein sequence ID" value="CAB4194635.1"/>
    <property type="molecule type" value="Genomic_DNA"/>
</dbReference>
<feature type="transmembrane region" description="Helical" evidence="1">
    <location>
        <begin position="7"/>
        <end position="29"/>
    </location>
</feature>
<keyword evidence="1" id="KW-0812">Transmembrane</keyword>
<keyword evidence="1" id="KW-0472">Membrane</keyword>
<accession>A0A6J5RQM4</accession>
<evidence type="ECO:0000313" key="2">
    <source>
        <dbReference type="EMBL" id="CAB4168585.1"/>
    </source>
</evidence>
<proteinExistence type="predicted"/>
<evidence type="ECO:0000256" key="1">
    <source>
        <dbReference type="SAM" id="Phobius"/>
    </source>
</evidence>
<protein>
    <recommendedName>
        <fullName evidence="4">LT_GEWL domain containing protein</fullName>
    </recommendedName>
</protein>
<gene>
    <name evidence="3" type="ORF">UFOVP1283_4</name>
    <name evidence="2" type="ORF">UFOVP889_3</name>
</gene>
<keyword evidence="1" id="KW-1133">Transmembrane helix</keyword>
<reference evidence="3" key="1">
    <citation type="submission" date="2020-05" db="EMBL/GenBank/DDBJ databases">
        <authorList>
            <person name="Chiriac C."/>
            <person name="Salcher M."/>
            <person name="Ghai R."/>
            <person name="Kavagutti S V."/>
        </authorList>
    </citation>
    <scope>NUCLEOTIDE SEQUENCE</scope>
</reference>
<organism evidence="3">
    <name type="scientific">uncultured Caudovirales phage</name>
    <dbReference type="NCBI Taxonomy" id="2100421"/>
    <lineage>
        <taxon>Viruses</taxon>
        <taxon>Duplodnaviria</taxon>
        <taxon>Heunggongvirae</taxon>
        <taxon>Uroviricota</taxon>
        <taxon>Caudoviricetes</taxon>
        <taxon>Peduoviridae</taxon>
        <taxon>Maltschvirus</taxon>
        <taxon>Maltschvirus maltsch</taxon>
    </lineage>
</organism>
<dbReference type="EMBL" id="LR796831">
    <property type="protein sequence ID" value="CAB4168585.1"/>
    <property type="molecule type" value="Genomic_DNA"/>
</dbReference>
<name>A0A6J5RQM4_9CAUD</name>
<sequence>MKSSSYIYAVNAGTLWAAITAISIMTWLMTANNSYPQLEKVIHTLLNTPKNTLILARYLTNSVRSTLSTRAALADSSRRVYLTGVLCIAVAIVSSNTAVALTSKDHYKLYLHSRLISDTEYKCAYKLYMNESKFDPSARNGSHYGIPQLRNKKLKNLDGYTQIDWGIRYVIHRYKGDYCLAYKHYLDKGWH</sequence>
<feature type="transmembrane region" description="Helical" evidence="1">
    <location>
        <begin position="80"/>
        <end position="101"/>
    </location>
</feature>
<evidence type="ECO:0008006" key="4">
    <source>
        <dbReference type="Google" id="ProtNLM"/>
    </source>
</evidence>